<evidence type="ECO:0000313" key="5">
    <source>
        <dbReference type="Proteomes" id="UP001216057"/>
    </source>
</evidence>
<organism evidence="3 4">
    <name type="scientific">Exercitatus varius</name>
    <dbReference type="NCBI Taxonomy" id="67857"/>
    <lineage>
        <taxon>Bacteria</taxon>
        <taxon>Pseudomonadati</taxon>
        <taxon>Pseudomonadota</taxon>
        <taxon>Gammaproteobacteria</taxon>
        <taxon>Pasteurellales</taxon>
        <taxon>Pasteurellaceae</taxon>
        <taxon>Exercitatus</taxon>
    </lineage>
</organism>
<dbReference type="Proteomes" id="UP001216057">
    <property type="component" value="Unassembled WGS sequence"/>
</dbReference>
<dbReference type="Proteomes" id="UP001214976">
    <property type="component" value="Unassembled WGS sequence"/>
</dbReference>
<comment type="caution">
    <text evidence="3">The sequence shown here is derived from an EMBL/GenBank/DDBJ whole genome shotgun (WGS) entry which is preliminary data.</text>
</comment>
<name>A0AAW6QBC3_9PAST</name>
<proteinExistence type="predicted"/>
<keyword evidence="5" id="KW-1185">Reference proteome</keyword>
<evidence type="ECO:0000313" key="4">
    <source>
        <dbReference type="Proteomes" id="UP001214976"/>
    </source>
</evidence>
<protein>
    <submittedName>
        <fullName evidence="3">DUF5358 domain-containing protein</fullName>
    </submittedName>
</protein>
<feature type="chain" id="PRO_5043409118" evidence="1">
    <location>
        <begin position="23"/>
        <end position="179"/>
    </location>
</feature>
<dbReference type="AlphaFoldDB" id="A0AAW6QBC3"/>
<reference evidence="3 5" key="1">
    <citation type="submission" date="2023-03" db="EMBL/GenBank/DDBJ databases">
        <title>Classification of Bisgaard taxon 6 and taxon 10 as Exercitatus varius gen. nov., spec. nov.</title>
        <authorList>
            <person name="Christensen H."/>
        </authorList>
    </citation>
    <scope>NUCLEOTIDE SEQUENCE</scope>
    <source>
        <strain evidence="2 5">23350_01</strain>
        <strain evidence="3">86116</strain>
    </source>
</reference>
<evidence type="ECO:0000313" key="2">
    <source>
        <dbReference type="EMBL" id="MDG2945803.1"/>
    </source>
</evidence>
<dbReference type="RefSeq" id="WP_317476724.1">
    <property type="nucleotide sequence ID" value="NZ_JARQTW010000007.1"/>
</dbReference>
<evidence type="ECO:0000256" key="1">
    <source>
        <dbReference type="SAM" id="SignalP"/>
    </source>
</evidence>
<dbReference type="EMBL" id="JARQTX010000006">
    <property type="protein sequence ID" value="MDG2945803.1"/>
    <property type="molecule type" value="Genomic_DNA"/>
</dbReference>
<sequence>MFKKIILSAAVLAMLGCGSTQSTIPAEYAGAAYELSDADAQKWAFSAKQAEQCIYPNLTRIQHDHFQKEDSYIYSQYVFFYPLEDIIGEDHVKMIQNDKKSMEYATYQFKKYKSKTPVEALEPPQCKTLQTKAREDLAVVKGQHISGMVEEKNADGKNIATEENKFFFDIIKWGSALLL</sequence>
<dbReference type="PROSITE" id="PS51257">
    <property type="entry name" value="PROKAR_LIPOPROTEIN"/>
    <property type="match status" value="1"/>
</dbReference>
<accession>A0AAW6QBC3</accession>
<dbReference type="EMBL" id="JARQTW010000007">
    <property type="protein sequence ID" value="MDG2949490.1"/>
    <property type="molecule type" value="Genomic_DNA"/>
</dbReference>
<dbReference type="Pfam" id="PF17311">
    <property type="entry name" value="DUF5358"/>
    <property type="match status" value="1"/>
</dbReference>
<gene>
    <name evidence="3" type="ORF">P7M15_02960</name>
    <name evidence="2" type="ORF">P7M32_05095</name>
</gene>
<evidence type="ECO:0000313" key="3">
    <source>
        <dbReference type="EMBL" id="MDG2949490.1"/>
    </source>
</evidence>
<dbReference type="InterPro" id="IPR035279">
    <property type="entry name" value="DUF5358"/>
</dbReference>
<keyword evidence="1" id="KW-0732">Signal</keyword>
<feature type="signal peptide" evidence="1">
    <location>
        <begin position="1"/>
        <end position="22"/>
    </location>
</feature>